<proteinExistence type="predicted"/>
<gene>
    <name evidence="2" type="ORF">NBH21_17525</name>
</gene>
<evidence type="ECO:0000313" key="3">
    <source>
        <dbReference type="Proteomes" id="UP001155380"/>
    </source>
</evidence>
<sequence>MPYLSYGFSSFFGAALGRLFAERPQFLRRHVHENAIGAGLKTLALTGAGLCWLPQSLIQAELNAGLLVNASTTTDWTMDLEIHLYRHLGSQSKLVKNFWRSAEALLRTQVPLPVRQRMI</sequence>
<protein>
    <submittedName>
        <fullName evidence="2">LysR substrate-binding domain-containing protein</fullName>
    </submittedName>
</protein>
<dbReference type="SUPFAM" id="SSF53850">
    <property type="entry name" value="Periplasmic binding protein-like II"/>
    <property type="match status" value="1"/>
</dbReference>
<dbReference type="EMBL" id="JAMXLX010000006">
    <property type="protein sequence ID" value="MCO5958580.1"/>
    <property type="molecule type" value="Genomic_DNA"/>
</dbReference>
<name>A0AAJ1F662_9HYPH</name>
<reference evidence="2" key="1">
    <citation type="submission" date="2022-06" db="EMBL/GenBank/DDBJ databases">
        <authorList>
            <person name="Sun Q."/>
        </authorList>
    </citation>
    <scope>NUCLEOTIDE SEQUENCE</scope>
    <source>
        <strain evidence="2">S101</strain>
    </source>
</reference>
<accession>A0AAJ1F662</accession>
<organism evidence="2 3">
    <name type="scientific">Ciceribacter sichuanensis</name>
    <dbReference type="NCBI Taxonomy" id="2949647"/>
    <lineage>
        <taxon>Bacteria</taxon>
        <taxon>Pseudomonadati</taxon>
        <taxon>Pseudomonadota</taxon>
        <taxon>Alphaproteobacteria</taxon>
        <taxon>Hyphomicrobiales</taxon>
        <taxon>Rhizobiaceae</taxon>
        <taxon>Ciceribacter</taxon>
    </lineage>
</organism>
<dbReference type="InterPro" id="IPR005119">
    <property type="entry name" value="LysR_subst-bd"/>
</dbReference>
<dbReference type="RefSeq" id="WP_250911913.1">
    <property type="nucleotide sequence ID" value="NZ_JAMXLX010000006.1"/>
</dbReference>
<dbReference type="AlphaFoldDB" id="A0AAJ1F662"/>
<evidence type="ECO:0000259" key="1">
    <source>
        <dbReference type="Pfam" id="PF03466"/>
    </source>
</evidence>
<dbReference type="Pfam" id="PF03466">
    <property type="entry name" value="LysR_substrate"/>
    <property type="match status" value="1"/>
</dbReference>
<feature type="domain" description="LysR substrate-binding" evidence="1">
    <location>
        <begin position="10"/>
        <end position="103"/>
    </location>
</feature>
<comment type="caution">
    <text evidence="2">The sequence shown here is derived from an EMBL/GenBank/DDBJ whole genome shotgun (WGS) entry which is preliminary data.</text>
</comment>
<evidence type="ECO:0000313" key="2">
    <source>
        <dbReference type="EMBL" id="MCO5958580.1"/>
    </source>
</evidence>
<dbReference type="Proteomes" id="UP001155380">
    <property type="component" value="Unassembled WGS sequence"/>
</dbReference>